<accession>A0A8H6VY96</accession>
<comment type="caution">
    <text evidence="2">The sequence shown here is derived from an EMBL/GenBank/DDBJ whole genome shotgun (WGS) entry which is preliminary data.</text>
</comment>
<feature type="transmembrane region" description="Helical" evidence="1">
    <location>
        <begin position="77"/>
        <end position="100"/>
    </location>
</feature>
<name>A0A8H6VY96_9AGAR</name>
<feature type="transmembrane region" description="Helical" evidence="1">
    <location>
        <begin position="112"/>
        <end position="133"/>
    </location>
</feature>
<organism evidence="2 3">
    <name type="scientific">Mycena indigotica</name>
    <dbReference type="NCBI Taxonomy" id="2126181"/>
    <lineage>
        <taxon>Eukaryota</taxon>
        <taxon>Fungi</taxon>
        <taxon>Dikarya</taxon>
        <taxon>Basidiomycota</taxon>
        <taxon>Agaricomycotina</taxon>
        <taxon>Agaricomycetes</taxon>
        <taxon>Agaricomycetidae</taxon>
        <taxon>Agaricales</taxon>
        <taxon>Marasmiineae</taxon>
        <taxon>Mycenaceae</taxon>
        <taxon>Mycena</taxon>
    </lineage>
</organism>
<keyword evidence="2" id="KW-0808">Transferase</keyword>
<proteinExistence type="predicted"/>
<keyword evidence="3" id="KW-1185">Reference proteome</keyword>
<dbReference type="GeneID" id="59347221"/>
<dbReference type="Pfam" id="PF11735">
    <property type="entry name" value="CAP59_mtransfer"/>
    <property type="match status" value="1"/>
</dbReference>
<keyword evidence="1" id="KW-0472">Membrane</keyword>
<dbReference type="AlphaFoldDB" id="A0A8H6VY96"/>
<reference evidence="2" key="1">
    <citation type="submission" date="2020-05" db="EMBL/GenBank/DDBJ databases">
        <title>Mycena genomes resolve the evolution of fungal bioluminescence.</title>
        <authorList>
            <person name="Tsai I.J."/>
        </authorList>
    </citation>
    <scope>NUCLEOTIDE SEQUENCE</scope>
    <source>
        <strain evidence="2">171206Taipei</strain>
    </source>
</reference>
<dbReference type="RefSeq" id="XP_037217947.1">
    <property type="nucleotide sequence ID" value="XM_037364705.1"/>
</dbReference>
<keyword evidence="1" id="KW-0812">Transmembrane</keyword>
<evidence type="ECO:0000256" key="1">
    <source>
        <dbReference type="SAM" id="Phobius"/>
    </source>
</evidence>
<dbReference type="PANTHER" id="PTHR34144">
    <property type="entry name" value="CHROMOSOME 8, WHOLE GENOME SHOTGUN SEQUENCE"/>
    <property type="match status" value="1"/>
</dbReference>
<dbReference type="OrthoDB" id="262547at2759"/>
<protein>
    <submittedName>
        <fullName evidence="2">Glycosyltransferase family 69 protein</fullName>
    </submittedName>
</protein>
<dbReference type="PANTHER" id="PTHR34144:SF7">
    <property type="entry name" value="EXPORT PROTEIN (CAP59), PUTATIVE (AFU_ORTHOLOGUE AFUA_7G05020)-RELATED"/>
    <property type="match status" value="1"/>
</dbReference>
<sequence length="768" mass="85877">MHLMQDTGEQNALSITETLAIDIPHAPPDHVAAVPLTAFDPQHCPLLLFSSLFDPCMDWLSAAHRSLLAAHAHNPHLTISTLSLLTTTAFYRLFFLLLLWRPRAEAFPESRTLFVTLLFALPTWGLAMCLAQSHCLWSSNRRKERVNGGYSLVPFNDGEWAADVKDPSCLIFGTNAFGSYMALFCVGLYLVATFSLPEDVQYGDVIRGARRSTVRRKEGSGSGEKIFIAALFHNNEEVIPHWTKEIMKVINYLGADNVFVSIVESYSKDASPALLRSFESRLSSQKIPHRILIQNTAVPRPVSMETAPPRIELYDRVLFTNDVYFNAESVVELLETRGGGYDMACGLDFQSWGLYDLWVTRDLNGGLVSGLFPYFLEPTQAGSGDGMEGSVTRDPFQAWITPMEGSNHRINTADKDLPILSSASMSDGHSTVELPPELEREIFELALSEYPSALLALLLVCKRVNAWIHPLRFRVVKLNKSARCREFMNELRNKPASLMASHVRCLLVETHPNPRSRGFPDAVDISLVLEKCTGLVNFACSPHLRGYGTKLPELAARAQWRRATLDLCAFFDSGPEIDSENVFVTRSPRTGSKSIDPAHPALAHITHLNLHDRVTGNEEGGILHRLSPAISGLPKLTHLRLNMEASTNINHIPPILALLAASPRINVMLLGTYMFSEDWTGFFSSTSETPDVRLVLLNLRSSLMSEYDRFVENWEAEANGGYDLWAWADWFVADKRAGFYKKSNLWLPQAEYEDGEEECYADAYSEFA</sequence>
<dbReference type="GO" id="GO:0016740">
    <property type="term" value="F:transferase activity"/>
    <property type="evidence" value="ECO:0007669"/>
    <property type="project" value="UniProtKB-KW"/>
</dbReference>
<evidence type="ECO:0000313" key="2">
    <source>
        <dbReference type="EMBL" id="KAF7298559.1"/>
    </source>
</evidence>
<dbReference type="InterPro" id="IPR021047">
    <property type="entry name" value="Mannosyltransferase_CMT1"/>
</dbReference>
<keyword evidence="1" id="KW-1133">Transmembrane helix</keyword>
<gene>
    <name evidence="2" type="ORF">MIND_00802600</name>
</gene>
<dbReference type="Proteomes" id="UP000636479">
    <property type="component" value="Unassembled WGS sequence"/>
</dbReference>
<dbReference type="EMBL" id="JACAZF010000007">
    <property type="protein sequence ID" value="KAF7298559.1"/>
    <property type="molecule type" value="Genomic_DNA"/>
</dbReference>
<evidence type="ECO:0000313" key="3">
    <source>
        <dbReference type="Proteomes" id="UP000636479"/>
    </source>
</evidence>